<evidence type="ECO:0000313" key="13">
    <source>
        <dbReference type="Proteomes" id="UP000663829"/>
    </source>
</evidence>
<sequence length="164" mass="19248">MITRDWIFNEFGCKFSITIDILCTVVSNFQVIVYTVAALSVERYIDAKLSLTLNNKFRTIITITCIVLIWTMGLLMPLPYIIHTYLHTSTNNTKHRSCDSKLTEKFLLIHEIILYIFAFVIPYSIIVIFSLKLLKFLREWLKRKEKLTRASITRKRTRGVKLVL</sequence>
<keyword evidence="5" id="KW-0297">G-protein coupled receptor</keyword>
<evidence type="ECO:0000256" key="6">
    <source>
        <dbReference type="ARBA" id="ARBA00023136"/>
    </source>
</evidence>
<feature type="transmembrane region" description="Helical" evidence="9">
    <location>
        <begin position="60"/>
        <end position="82"/>
    </location>
</feature>
<keyword evidence="8" id="KW-0807">Transducer</keyword>
<keyword evidence="13" id="KW-1185">Reference proteome</keyword>
<keyword evidence="6 9" id="KW-0472">Membrane</keyword>
<dbReference type="PRINTS" id="PR00237">
    <property type="entry name" value="GPCRRHODOPSN"/>
</dbReference>
<evidence type="ECO:0000256" key="7">
    <source>
        <dbReference type="ARBA" id="ARBA00023170"/>
    </source>
</evidence>
<evidence type="ECO:0000256" key="2">
    <source>
        <dbReference type="ARBA" id="ARBA00022475"/>
    </source>
</evidence>
<dbReference type="InterPro" id="IPR017452">
    <property type="entry name" value="GPCR_Rhodpsn_7TM"/>
</dbReference>
<dbReference type="GO" id="GO:0007218">
    <property type="term" value="P:neuropeptide signaling pathway"/>
    <property type="evidence" value="ECO:0007669"/>
    <property type="project" value="TreeGrafter"/>
</dbReference>
<keyword evidence="2" id="KW-1003">Cell membrane</keyword>
<feature type="transmembrane region" description="Helical" evidence="9">
    <location>
        <begin position="112"/>
        <end position="134"/>
    </location>
</feature>
<proteinExistence type="predicted"/>
<comment type="caution">
    <text evidence="11">The sequence shown here is derived from an EMBL/GenBank/DDBJ whole genome shotgun (WGS) entry which is preliminary data.</text>
</comment>
<keyword evidence="3 9" id="KW-0812">Transmembrane</keyword>
<evidence type="ECO:0000256" key="3">
    <source>
        <dbReference type="ARBA" id="ARBA00022692"/>
    </source>
</evidence>
<evidence type="ECO:0000256" key="8">
    <source>
        <dbReference type="ARBA" id="ARBA00023224"/>
    </source>
</evidence>
<dbReference type="OrthoDB" id="6076970at2759"/>
<evidence type="ECO:0000256" key="9">
    <source>
        <dbReference type="SAM" id="Phobius"/>
    </source>
</evidence>
<feature type="transmembrane region" description="Helical" evidence="9">
    <location>
        <begin position="15"/>
        <end position="39"/>
    </location>
</feature>
<reference evidence="11" key="1">
    <citation type="submission" date="2021-02" db="EMBL/GenBank/DDBJ databases">
        <authorList>
            <person name="Nowell W R."/>
        </authorList>
    </citation>
    <scope>NUCLEOTIDE SEQUENCE</scope>
</reference>
<evidence type="ECO:0000313" key="11">
    <source>
        <dbReference type="EMBL" id="CAF1601173.1"/>
    </source>
</evidence>
<evidence type="ECO:0000259" key="10">
    <source>
        <dbReference type="PROSITE" id="PS50262"/>
    </source>
</evidence>
<dbReference type="InterPro" id="IPR000276">
    <property type="entry name" value="GPCR_Rhodpsn"/>
</dbReference>
<evidence type="ECO:0000256" key="5">
    <source>
        <dbReference type="ARBA" id="ARBA00023040"/>
    </source>
</evidence>
<dbReference type="Pfam" id="PF00001">
    <property type="entry name" value="7tm_1"/>
    <property type="match status" value="1"/>
</dbReference>
<dbReference type="Proteomes" id="UP000663829">
    <property type="component" value="Unassembled WGS sequence"/>
</dbReference>
<feature type="non-terminal residue" evidence="11">
    <location>
        <position position="164"/>
    </location>
</feature>
<organism evidence="11 13">
    <name type="scientific">Didymodactylos carnosus</name>
    <dbReference type="NCBI Taxonomy" id="1234261"/>
    <lineage>
        <taxon>Eukaryota</taxon>
        <taxon>Metazoa</taxon>
        <taxon>Spiralia</taxon>
        <taxon>Gnathifera</taxon>
        <taxon>Rotifera</taxon>
        <taxon>Eurotatoria</taxon>
        <taxon>Bdelloidea</taxon>
        <taxon>Philodinida</taxon>
        <taxon>Philodinidae</taxon>
        <taxon>Didymodactylos</taxon>
    </lineage>
</organism>
<dbReference type="EMBL" id="CAJNOQ010035765">
    <property type="protein sequence ID" value="CAF1601173.1"/>
    <property type="molecule type" value="Genomic_DNA"/>
</dbReference>
<dbReference type="GO" id="GO:0005886">
    <property type="term" value="C:plasma membrane"/>
    <property type="evidence" value="ECO:0007669"/>
    <property type="project" value="UniProtKB-SubCell"/>
</dbReference>
<dbReference type="PANTHER" id="PTHR24230:SF161">
    <property type="entry name" value="G-PROTEIN COUPLED RECEPTORS FAMILY 1 PROFILE DOMAIN-CONTAINING PROTEIN"/>
    <property type="match status" value="1"/>
</dbReference>
<dbReference type="CDD" id="cd00637">
    <property type="entry name" value="7tm_classA_rhodopsin-like"/>
    <property type="match status" value="1"/>
</dbReference>
<dbReference type="Proteomes" id="UP000681722">
    <property type="component" value="Unassembled WGS sequence"/>
</dbReference>
<evidence type="ECO:0000256" key="4">
    <source>
        <dbReference type="ARBA" id="ARBA00022989"/>
    </source>
</evidence>
<dbReference type="PROSITE" id="PS50262">
    <property type="entry name" value="G_PROTEIN_RECEP_F1_2"/>
    <property type="match status" value="1"/>
</dbReference>
<dbReference type="AlphaFoldDB" id="A0A816AX47"/>
<feature type="domain" description="G-protein coupled receptors family 1 profile" evidence="10">
    <location>
        <begin position="1"/>
        <end position="164"/>
    </location>
</feature>
<keyword evidence="4 9" id="KW-1133">Transmembrane helix</keyword>
<evidence type="ECO:0000256" key="1">
    <source>
        <dbReference type="ARBA" id="ARBA00004651"/>
    </source>
</evidence>
<protein>
    <recommendedName>
        <fullName evidence="10">G-protein coupled receptors family 1 profile domain-containing protein</fullName>
    </recommendedName>
</protein>
<dbReference type="PANTHER" id="PTHR24230">
    <property type="entry name" value="G-PROTEIN COUPLED RECEPTOR"/>
    <property type="match status" value="1"/>
</dbReference>
<evidence type="ECO:0000313" key="12">
    <source>
        <dbReference type="EMBL" id="CAF4478334.1"/>
    </source>
</evidence>
<gene>
    <name evidence="11" type="ORF">GPM918_LOCUS42448</name>
    <name evidence="12" type="ORF">SRO942_LOCUS43681</name>
</gene>
<accession>A0A816AX47</accession>
<comment type="subcellular location">
    <subcellularLocation>
        <location evidence="1">Cell membrane</location>
        <topology evidence="1">Multi-pass membrane protein</topology>
    </subcellularLocation>
</comment>
<keyword evidence="7" id="KW-0675">Receptor</keyword>
<name>A0A816AX47_9BILA</name>
<dbReference type="EMBL" id="CAJOBC010102182">
    <property type="protein sequence ID" value="CAF4478334.1"/>
    <property type="molecule type" value="Genomic_DNA"/>
</dbReference>
<dbReference type="GO" id="GO:0001604">
    <property type="term" value="F:urotensin II receptor activity"/>
    <property type="evidence" value="ECO:0007669"/>
    <property type="project" value="TreeGrafter"/>
</dbReference>
<dbReference type="SUPFAM" id="SSF81321">
    <property type="entry name" value="Family A G protein-coupled receptor-like"/>
    <property type="match status" value="1"/>
</dbReference>
<dbReference type="Gene3D" id="1.20.1070.10">
    <property type="entry name" value="Rhodopsin 7-helix transmembrane proteins"/>
    <property type="match status" value="1"/>
</dbReference>